<organism evidence="1 2">
    <name type="scientific">Donghicola mangrovi</name>
    <dbReference type="NCBI Taxonomy" id="2729614"/>
    <lineage>
        <taxon>Bacteria</taxon>
        <taxon>Pseudomonadati</taxon>
        <taxon>Pseudomonadota</taxon>
        <taxon>Alphaproteobacteria</taxon>
        <taxon>Rhodobacterales</taxon>
        <taxon>Roseobacteraceae</taxon>
        <taxon>Donghicola</taxon>
    </lineage>
</organism>
<dbReference type="EMBL" id="JABCJD010000001">
    <property type="protein sequence ID" value="NVO25955.1"/>
    <property type="molecule type" value="Genomic_DNA"/>
</dbReference>
<evidence type="ECO:0008006" key="3">
    <source>
        <dbReference type="Google" id="ProtNLM"/>
    </source>
</evidence>
<proteinExistence type="predicted"/>
<evidence type="ECO:0000313" key="1">
    <source>
        <dbReference type="EMBL" id="NVO25955.1"/>
    </source>
</evidence>
<protein>
    <recommendedName>
        <fullName evidence="3">Rod binding protein</fullName>
    </recommendedName>
</protein>
<comment type="caution">
    <text evidence="1">The sequence shown here is derived from an EMBL/GenBank/DDBJ whole genome shotgun (WGS) entry which is preliminary data.</text>
</comment>
<dbReference type="RefSeq" id="WP_176852371.1">
    <property type="nucleotide sequence ID" value="NZ_JABCJD010000001.1"/>
</dbReference>
<reference evidence="1 2" key="1">
    <citation type="submission" date="2020-04" db="EMBL/GenBank/DDBJ databases">
        <title>Donghicola sp., a member of the Rhodobacteraceae family isolated from mangrove forest in Thailand.</title>
        <authorList>
            <person name="Charoenyingcharoen P."/>
            <person name="Yukphan P."/>
        </authorList>
    </citation>
    <scope>NUCLEOTIDE SEQUENCE [LARGE SCALE GENOMIC DNA]</scope>
    <source>
        <strain evidence="1 2">C2-DW-16</strain>
    </source>
</reference>
<keyword evidence="2" id="KW-1185">Reference proteome</keyword>
<gene>
    <name evidence="1" type="ORF">HJ526_00855</name>
</gene>
<accession>A0ABX2P9X2</accession>
<sequence length="89" mass="9290">MKISHPSNLSTPRIEELRSTAQKLEACFTAEMLRAAGLHSQGGTAGGGVGETQFSSFLIEQQAKAITTAGGLNLTDCILSKLLKAEGAK</sequence>
<evidence type="ECO:0000313" key="2">
    <source>
        <dbReference type="Proteomes" id="UP000523601"/>
    </source>
</evidence>
<dbReference type="Proteomes" id="UP000523601">
    <property type="component" value="Unassembled WGS sequence"/>
</dbReference>
<name>A0ABX2P9X2_9RHOB</name>